<reference evidence="12" key="1">
    <citation type="journal article" date="2021" name="Sci. Adv.">
        <title>The American lobster genome reveals insights on longevity, neural, and immune adaptations.</title>
        <authorList>
            <person name="Polinski J.M."/>
            <person name="Zimin A.V."/>
            <person name="Clark K.F."/>
            <person name="Kohn A.B."/>
            <person name="Sadowski N."/>
            <person name="Timp W."/>
            <person name="Ptitsyn A."/>
            <person name="Khanna P."/>
            <person name="Romanova D.Y."/>
            <person name="Williams P."/>
            <person name="Greenwood S.J."/>
            <person name="Moroz L.L."/>
            <person name="Walt D.R."/>
            <person name="Bodnar A.G."/>
        </authorList>
    </citation>
    <scope>NUCLEOTIDE SEQUENCE</scope>
    <source>
        <strain evidence="12">GMGI-L3</strain>
    </source>
</reference>
<keyword evidence="13" id="KW-1185">Reference proteome</keyword>
<dbReference type="AlphaFoldDB" id="A0A8J5MP62"/>
<keyword evidence="5 7" id="KW-0863">Zinc-finger</keyword>
<feature type="domain" description="RING-type" evidence="10">
    <location>
        <begin position="442"/>
        <end position="482"/>
    </location>
</feature>
<dbReference type="SMART" id="SM00290">
    <property type="entry name" value="ZnF_UBP"/>
    <property type="match status" value="1"/>
</dbReference>
<dbReference type="InterPro" id="IPR001607">
    <property type="entry name" value="Znf_UBP"/>
</dbReference>
<dbReference type="Gene3D" id="3.30.40.10">
    <property type="entry name" value="Zinc/RING finger domain, C3HC4 (zinc finger)"/>
    <property type="match status" value="2"/>
</dbReference>
<keyword evidence="4" id="KW-0479">Metal-binding</keyword>
<feature type="region of interest" description="Disordered" evidence="9">
    <location>
        <begin position="20"/>
        <end position="47"/>
    </location>
</feature>
<evidence type="ECO:0000313" key="12">
    <source>
        <dbReference type="EMBL" id="KAG7158302.1"/>
    </source>
</evidence>
<feature type="compositionally biased region" description="Polar residues" evidence="9">
    <location>
        <begin position="271"/>
        <end position="281"/>
    </location>
</feature>
<evidence type="ECO:0000256" key="6">
    <source>
        <dbReference type="ARBA" id="ARBA00022833"/>
    </source>
</evidence>
<evidence type="ECO:0000256" key="9">
    <source>
        <dbReference type="SAM" id="MobiDB-lite"/>
    </source>
</evidence>
<dbReference type="CDD" id="cd12718">
    <property type="entry name" value="RRM_BRAP2"/>
    <property type="match status" value="1"/>
</dbReference>
<dbReference type="CDD" id="cd16457">
    <property type="entry name" value="RING-H2_BRAP2"/>
    <property type="match status" value="1"/>
</dbReference>
<keyword evidence="6" id="KW-0862">Zinc</keyword>
<feature type="region of interest" description="Disordered" evidence="9">
    <location>
        <begin position="240"/>
        <end position="303"/>
    </location>
</feature>
<dbReference type="PROSITE" id="PS50271">
    <property type="entry name" value="ZF_UBP"/>
    <property type="match status" value="1"/>
</dbReference>
<dbReference type="GO" id="GO:0061630">
    <property type="term" value="F:ubiquitin protein ligase activity"/>
    <property type="evidence" value="ECO:0007669"/>
    <property type="project" value="TreeGrafter"/>
</dbReference>
<dbReference type="InterPro" id="IPR011422">
    <property type="entry name" value="BRAP2/ETP1_RRM"/>
</dbReference>
<evidence type="ECO:0000256" key="1">
    <source>
        <dbReference type="ARBA" id="ARBA00004496"/>
    </source>
</evidence>
<evidence type="ECO:0000256" key="3">
    <source>
        <dbReference type="ARBA" id="ARBA00022553"/>
    </source>
</evidence>
<keyword evidence="8" id="KW-0175">Coiled coil</keyword>
<dbReference type="Proteomes" id="UP000747542">
    <property type="component" value="Unassembled WGS sequence"/>
</dbReference>
<gene>
    <name evidence="12" type="primary">BRAP-L</name>
    <name evidence="12" type="ORF">Hamer_G008950</name>
</gene>
<dbReference type="GO" id="GO:0005737">
    <property type="term" value="C:cytoplasm"/>
    <property type="evidence" value="ECO:0007669"/>
    <property type="project" value="UniProtKB-SubCell"/>
</dbReference>
<dbReference type="PROSITE" id="PS50089">
    <property type="entry name" value="ZF_RING_2"/>
    <property type="match status" value="1"/>
</dbReference>
<dbReference type="InterPro" id="IPR012337">
    <property type="entry name" value="RNaseH-like_sf"/>
</dbReference>
<dbReference type="InterPro" id="IPR034932">
    <property type="entry name" value="BRAP2_RRM"/>
</dbReference>
<feature type="region of interest" description="Disordered" evidence="9">
    <location>
        <begin position="731"/>
        <end position="757"/>
    </location>
</feature>
<dbReference type="GO" id="GO:0008139">
    <property type="term" value="F:nuclear localization sequence binding"/>
    <property type="evidence" value="ECO:0007669"/>
    <property type="project" value="UniProtKB-ARBA"/>
</dbReference>
<evidence type="ECO:0000259" key="10">
    <source>
        <dbReference type="PROSITE" id="PS50089"/>
    </source>
</evidence>
<dbReference type="InterPro" id="IPR001841">
    <property type="entry name" value="Znf_RING"/>
</dbReference>
<feature type="region of interest" description="Disordered" evidence="9">
    <location>
        <begin position="111"/>
        <end position="134"/>
    </location>
</feature>
<dbReference type="InterPro" id="IPR047243">
    <property type="entry name" value="RING-H2_BRAP2"/>
</dbReference>
<dbReference type="FunFam" id="3.30.40.10:FF:000206">
    <property type="entry name" value="BRCA1-associated protein isoform X1"/>
    <property type="match status" value="1"/>
</dbReference>
<dbReference type="SUPFAM" id="SSF53098">
    <property type="entry name" value="Ribonuclease H-like"/>
    <property type="match status" value="1"/>
</dbReference>
<feature type="coiled-coil region" evidence="8">
    <location>
        <begin position="624"/>
        <end position="714"/>
    </location>
</feature>
<dbReference type="Pfam" id="PF07576">
    <property type="entry name" value="BRAP2"/>
    <property type="match status" value="1"/>
</dbReference>
<feature type="compositionally biased region" description="Basic and acidic residues" evidence="9">
    <location>
        <begin position="111"/>
        <end position="120"/>
    </location>
</feature>
<organism evidence="12 13">
    <name type="scientific">Homarus americanus</name>
    <name type="common">American lobster</name>
    <dbReference type="NCBI Taxonomy" id="6706"/>
    <lineage>
        <taxon>Eukaryota</taxon>
        <taxon>Metazoa</taxon>
        <taxon>Ecdysozoa</taxon>
        <taxon>Arthropoda</taxon>
        <taxon>Crustacea</taxon>
        <taxon>Multicrustacea</taxon>
        <taxon>Malacostraca</taxon>
        <taxon>Eumalacostraca</taxon>
        <taxon>Eucarida</taxon>
        <taxon>Decapoda</taxon>
        <taxon>Pleocyemata</taxon>
        <taxon>Astacidea</taxon>
        <taxon>Nephropoidea</taxon>
        <taxon>Nephropidae</taxon>
        <taxon>Homarus</taxon>
    </lineage>
</organism>
<protein>
    <submittedName>
        <fullName evidence="12">BRCA1-associated protein-like</fullName>
    </submittedName>
</protein>
<dbReference type="PANTHER" id="PTHR24007">
    <property type="entry name" value="BRCA1-ASSOCIATED PROTEIN"/>
    <property type="match status" value="1"/>
</dbReference>
<dbReference type="SUPFAM" id="SSF57850">
    <property type="entry name" value="RING/U-box"/>
    <property type="match status" value="2"/>
</dbReference>
<evidence type="ECO:0000256" key="8">
    <source>
        <dbReference type="SAM" id="Coils"/>
    </source>
</evidence>
<evidence type="ECO:0000256" key="2">
    <source>
        <dbReference type="ARBA" id="ARBA00022490"/>
    </source>
</evidence>
<sequence>MSVSLVVLRLETADDSPTLKHIEYQGPKSHSRHGGTDREASPSEWPPLVTDTLLSIHRGHREPTRITVTTLEEQHIIEVTLQVTQSNFHPSRALSVNLFVRKKATNQLSRLVEKSVHETESSSTSEGDDKDRDMEDELFQALYETTHRNEKDSDLFKRFLGEKPSKKTFDKDTFPNKAMREFFIKYNTPIPSSAAVEHMFSMGKDVLRPKRSRMSDKHFEMLALAAASSEDQEFDMDFQAKGGSTDIAGADTRAETGNLSSGGVLPRTSKESTPCASSSKEGTPGLSEDSNCSSRRGRSGKDRVTFVSGNPMVDVTHGILHLYKENTKTSLDETESRSEMLCMLAVPTSMTIHDLLQFTAPCYSVIQHMRIIRDPTPNQYMVLLKFRTQGDADMFYNTFNGQRYNSIEPDICRLVYVARVETTKESENGGLPIPGHTELPNCPVCLERMDESVDGILTILCNHSFHGECLAKWGDTSCPVCRYCQTPEETPDQRCSLCGSADSLWICLICGHVGCGRYVGGHAHRHFMETNHLFALQVGNNRVWDYVRDNYVHRLLQSEGDGKVVSYERSSPVADTKEEMVQGEEKLTALQLEYTHLLSSQLESQRQYFENKIAEAQSGALQEAEDCRCVAKKLTEDMQKLKQELVYVTRDKQTQDKKLQQMNQKITKLTKDLETEQQLNLSMRQGKQEWVSKVVTLQTTLEQKDKRIVELESQVVDVMAHLEALSTVNSNPELQGGKLYIPSDTSKSHGARRKHRK</sequence>
<dbReference type="Pfam" id="PF13639">
    <property type="entry name" value="zf-RING_2"/>
    <property type="match status" value="1"/>
</dbReference>
<dbReference type="Pfam" id="PF02148">
    <property type="entry name" value="zf-UBP"/>
    <property type="match status" value="1"/>
</dbReference>
<name>A0A8J5MP62_HOMAM</name>
<accession>A0A8J5MP62</accession>
<comment type="subcellular location">
    <subcellularLocation>
        <location evidence="1">Cytoplasm</location>
    </subcellularLocation>
</comment>
<keyword evidence="3" id="KW-0597">Phosphoprotein</keyword>
<dbReference type="SMART" id="SM00184">
    <property type="entry name" value="RING"/>
    <property type="match status" value="1"/>
</dbReference>
<dbReference type="GO" id="GO:0007265">
    <property type="term" value="P:Ras protein signal transduction"/>
    <property type="evidence" value="ECO:0007669"/>
    <property type="project" value="TreeGrafter"/>
</dbReference>
<feature type="domain" description="UBP-type" evidence="11">
    <location>
        <begin position="479"/>
        <end position="571"/>
    </location>
</feature>
<comment type="caution">
    <text evidence="12">The sequence shown here is derived from an EMBL/GenBank/DDBJ whole genome shotgun (WGS) entry which is preliminary data.</text>
</comment>
<dbReference type="GO" id="GO:0008270">
    <property type="term" value="F:zinc ion binding"/>
    <property type="evidence" value="ECO:0007669"/>
    <property type="project" value="UniProtKB-KW"/>
</dbReference>
<evidence type="ECO:0000259" key="11">
    <source>
        <dbReference type="PROSITE" id="PS50271"/>
    </source>
</evidence>
<evidence type="ECO:0000256" key="7">
    <source>
        <dbReference type="PROSITE-ProRule" id="PRU00502"/>
    </source>
</evidence>
<keyword evidence="2" id="KW-0963">Cytoplasm</keyword>
<dbReference type="InterPro" id="IPR013083">
    <property type="entry name" value="Znf_RING/FYVE/PHD"/>
</dbReference>
<evidence type="ECO:0000313" key="13">
    <source>
        <dbReference type="Proteomes" id="UP000747542"/>
    </source>
</evidence>
<dbReference type="GO" id="GO:0016567">
    <property type="term" value="P:protein ubiquitination"/>
    <property type="evidence" value="ECO:0007669"/>
    <property type="project" value="TreeGrafter"/>
</dbReference>
<proteinExistence type="predicted"/>
<dbReference type="EMBL" id="JAHLQT010035566">
    <property type="protein sequence ID" value="KAG7158302.1"/>
    <property type="molecule type" value="Genomic_DNA"/>
</dbReference>
<dbReference type="PANTHER" id="PTHR24007:SF7">
    <property type="entry name" value="BRCA1-ASSOCIATED PROTEIN"/>
    <property type="match status" value="1"/>
</dbReference>
<evidence type="ECO:0000256" key="4">
    <source>
        <dbReference type="ARBA" id="ARBA00022723"/>
    </source>
</evidence>
<evidence type="ECO:0000256" key="5">
    <source>
        <dbReference type="ARBA" id="ARBA00022771"/>
    </source>
</evidence>